<dbReference type="AlphaFoldDB" id="A0AAP2ZC63"/>
<keyword evidence="4" id="KW-0560">Oxidoreductase</keyword>
<comment type="similarity">
    <text evidence="1">Belongs to the flavin oxidoreductase frp family.</text>
</comment>
<dbReference type="Pfam" id="PF00881">
    <property type="entry name" value="Nitroreductase"/>
    <property type="match status" value="1"/>
</dbReference>
<reference evidence="7 8" key="1">
    <citation type="submission" date="2022-09" db="EMBL/GenBank/DDBJ databases">
        <title>Enrichment on poylsaccharides allowed isolation of novel metabolic and taxonomic groups of Haloarchaea.</title>
        <authorList>
            <person name="Sorokin D.Y."/>
            <person name="Elcheninov A.G."/>
            <person name="Khizhniak T.V."/>
            <person name="Kolganova T.V."/>
            <person name="Kublanov I.V."/>
        </authorList>
    </citation>
    <scope>NUCLEOTIDE SEQUENCE [LARGE SCALE GENOMIC DNA]</scope>
    <source>
        <strain evidence="7 8">AArc-curdl1</strain>
    </source>
</reference>
<evidence type="ECO:0000256" key="1">
    <source>
        <dbReference type="ARBA" id="ARBA00008366"/>
    </source>
</evidence>
<dbReference type="InterPro" id="IPR000415">
    <property type="entry name" value="Nitroreductase-like"/>
</dbReference>
<accession>A0AAP2ZC63</accession>
<proteinExistence type="inferred from homology"/>
<evidence type="ECO:0000313" key="8">
    <source>
        <dbReference type="Proteomes" id="UP001321047"/>
    </source>
</evidence>
<keyword evidence="8" id="KW-1185">Reference proteome</keyword>
<dbReference type="GO" id="GO:0016491">
    <property type="term" value="F:oxidoreductase activity"/>
    <property type="evidence" value="ECO:0007669"/>
    <property type="project" value="UniProtKB-KW"/>
</dbReference>
<name>A0AAP2ZC63_9EURY</name>
<dbReference type="InterPro" id="IPR029479">
    <property type="entry name" value="Nitroreductase"/>
</dbReference>
<evidence type="ECO:0000313" key="7">
    <source>
        <dbReference type="EMBL" id="MCU4754010.1"/>
    </source>
</evidence>
<comment type="caution">
    <text evidence="7">The sequence shown here is derived from an EMBL/GenBank/DDBJ whole genome shotgun (WGS) entry which is preliminary data.</text>
</comment>
<feature type="region of interest" description="Disordered" evidence="5">
    <location>
        <begin position="270"/>
        <end position="289"/>
    </location>
</feature>
<evidence type="ECO:0000256" key="4">
    <source>
        <dbReference type="ARBA" id="ARBA00023002"/>
    </source>
</evidence>
<dbReference type="SUPFAM" id="SSF55469">
    <property type="entry name" value="FMN-dependent nitroreductase-like"/>
    <property type="match status" value="1"/>
</dbReference>
<evidence type="ECO:0000256" key="5">
    <source>
        <dbReference type="SAM" id="MobiDB-lite"/>
    </source>
</evidence>
<evidence type="ECO:0000256" key="2">
    <source>
        <dbReference type="ARBA" id="ARBA00022630"/>
    </source>
</evidence>
<evidence type="ECO:0000259" key="6">
    <source>
        <dbReference type="Pfam" id="PF00881"/>
    </source>
</evidence>
<dbReference type="Proteomes" id="UP001321047">
    <property type="component" value="Unassembled WGS sequence"/>
</dbReference>
<gene>
    <name evidence="7" type="ORF">OB919_18850</name>
</gene>
<dbReference type="EMBL" id="JAOPJZ010000027">
    <property type="protein sequence ID" value="MCU4754010.1"/>
    <property type="molecule type" value="Genomic_DNA"/>
</dbReference>
<feature type="domain" description="Nitroreductase" evidence="6">
    <location>
        <begin position="21"/>
        <end position="175"/>
    </location>
</feature>
<sequence>MSVEHGLWDESVPDLVDSLCRRATVRRFDPDGNIPPEELRAIIDAGRKAPTSGTTQAYSFLWLRNPETRARVHELCNRGSQQVEDASHFLLVCIDVRRNARLLDHRGEAFHLPREMGLLEGAIDAALAAQQTMVAAESRGYGVCPIGNILNGIYEITEELEIPEGVLPIFGLCIGIPRDQPRENCPRVPLEAVLHEETYDDADEQLLEACYDAMNQMYGDSVYGDDSREWHGTLARYWGPDGFMTRREADFSATLDRQGFGTLDGVYDSNPSLGSRNESCSVSTSGDDS</sequence>
<organism evidence="7 8">
    <name type="scientific">Natronosalvus hydrolyticus</name>
    <dbReference type="NCBI Taxonomy" id="2979988"/>
    <lineage>
        <taxon>Archaea</taxon>
        <taxon>Methanobacteriati</taxon>
        <taxon>Methanobacteriota</taxon>
        <taxon>Stenosarchaea group</taxon>
        <taxon>Halobacteria</taxon>
        <taxon>Halobacteriales</taxon>
        <taxon>Natrialbaceae</taxon>
        <taxon>Natronosalvus</taxon>
    </lineage>
</organism>
<dbReference type="PANTHER" id="PTHR43425:SF2">
    <property type="entry name" value="OXYGEN-INSENSITIVE NADPH NITROREDUCTASE"/>
    <property type="match status" value="1"/>
</dbReference>
<dbReference type="PIRSF" id="PIRSF005426">
    <property type="entry name" value="Frp"/>
    <property type="match status" value="1"/>
</dbReference>
<dbReference type="Gene3D" id="3.40.109.10">
    <property type="entry name" value="NADH Oxidase"/>
    <property type="match status" value="1"/>
</dbReference>
<dbReference type="RefSeq" id="WP_342810316.1">
    <property type="nucleotide sequence ID" value="NZ_JAOPJZ010000027.1"/>
</dbReference>
<evidence type="ECO:0000256" key="3">
    <source>
        <dbReference type="ARBA" id="ARBA00022643"/>
    </source>
</evidence>
<keyword evidence="3" id="KW-0288">FMN</keyword>
<protein>
    <submittedName>
        <fullName evidence="7">Nitroreductase family protein</fullName>
    </submittedName>
</protein>
<dbReference type="InterPro" id="IPR016446">
    <property type="entry name" value="Flavin_OxRdtase_Frp"/>
</dbReference>
<keyword evidence="2" id="KW-0285">Flavoprotein</keyword>
<dbReference type="PANTHER" id="PTHR43425">
    <property type="entry name" value="OXYGEN-INSENSITIVE NADPH NITROREDUCTASE"/>
    <property type="match status" value="1"/>
</dbReference>